<feature type="compositionally biased region" description="Basic and acidic residues" evidence="1">
    <location>
        <begin position="132"/>
        <end position="147"/>
    </location>
</feature>
<evidence type="ECO:0000256" key="1">
    <source>
        <dbReference type="SAM" id="MobiDB-lite"/>
    </source>
</evidence>
<dbReference type="EMBL" id="WOCE01000007">
    <property type="protein sequence ID" value="KAE9611142.1"/>
    <property type="molecule type" value="Genomic_DNA"/>
</dbReference>
<comment type="caution">
    <text evidence="3">The sequence shown here is derived from an EMBL/GenBank/DDBJ whole genome shotgun (WGS) entry which is preliminary data.</text>
</comment>
<reference evidence="4" key="1">
    <citation type="journal article" date="2020" name="Nat. Commun.">
        <title>Genome sequence of the cluster root forming white lupin.</title>
        <authorList>
            <person name="Hufnagel B."/>
            <person name="Marques A."/>
            <person name="Soriano A."/>
            <person name="Marques L."/>
            <person name="Divol F."/>
            <person name="Doumas P."/>
            <person name="Sallet E."/>
            <person name="Mancinotti D."/>
            <person name="Carrere S."/>
            <person name="Marande W."/>
            <person name="Arribat S."/>
            <person name="Keller J."/>
            <person name="Huneau C."/>
            <person name="Blein T."/>
            <person name="Aime D."/>
            <person name="Laguerre M."/>
            <person name="Taylor J."/>
            <person name="Schubert V."/>
            <person name="Nelson M."/>
            <person name="Geu-Flores F."/>
            <person name="Crespi M."/>
            <person name="Gallardo-Guerrero K."/>
            <person name="Delaux P.-M."/>
            <person name="Salse J."/>
            <person name="Berges H."/>
            <person name="Guyot R."/>
            <person name="Gouzy J."/>
            <person name="Peret B."/>
        </authorList>
    </citation>
    <scope>NUCLEOTIDE SEQUENCE [LARGE SCALE GENOMIC DNA]</scope>
    <source>
        <strain evidence="4">cv. Amiga</strain>
    </source>
</reference>
<keyword evidence="4" id="KW-1185">Reference proteome</keyword>
<evidence type="ECO:0000256" key="2">
    <source>
        <dbReference type="SAM" id="Phobius"/>
    </source>
</evidence>
<keyword evidence="2" id="KW-1133">Transmembrane helix</keyword>
<dbReference type="PANTHER" id="PTHR34964:SF14">
    <property type="entry name" value="MEMBRANE LIPOPROTEIN"/>
    <property type="match status" value="1"/>
</dbReference>
<sequence length="147" mass="16814">MGDRKGDIRIYFIYVLFFASIIGGGVFISLYIVQPHDSQYTTWYVIIGMTLVSIPWFFWFLLYLYTCFFFGTTHDVQFVDEGSRVTKSPPTTFVSNSWDAKSPIHSPLGGGERRVHFGVVVEIGDGFDGGDDQEHHHHVDDIEKLQQ</sequence>
<dbReference type="Proteomes" id="UP000447434">
    <property type="component" value="Chromosome 7"/>
</dbReference>
<feature type="transmembrane region" description="Helical" evidence="2">
    <location>
        <begin position="12"/>
        <end position="32"/>
    </location>
</feature>
<keyword evidence="2" id="KW-0812">Transmembrane</keyword>
<name>A0A6A4QBZ6_LUPAL</name>
<proteinExistence type="predicted"/>
<protein>
    <recommendedName>
        <fullName evidence="5">Transmembrane protein</fullName>
    </recommendedName>
</protein>
<keyword evidence="2" id="KW-0472">Membrane</keyword>
<dbReference type="PANTHER" id="PTHR34964">
    <property type="entry name" value="MEMBRANE LIPOPROTEIN-RELATED"/>
    <property type="match status" value="1"/>
</dbReference>
<accession>A0A6A4QBZ6</accession>
<gene>
    <name evidence="3" type="ORF">Lalb_Chr07g0194541</name>
</gene>
<feature type="transmembrane region" description="Helical" evidence="2">
    <location>
        <begin position="44"/>
        <end position="65"/>
    </location>
</feature>
<evidence type="ECO:0000313" key="4">
    <source>
        <dbReference type="Proteomes" id="UP000447434"/>
    </source>
</evidence>
<dbReference type="AlphaFoldDB" id="A0A6A4QBZ6"/>
<feature type="region of interest" description="Disordered" evidence="1">
    <location>
        <begin position="128"/>
        <end position="147"/>
    </location>
</feature>
<evidence type="ECO:0008006" key="5">
    <source>
        <dbReference type="Google" id="ProtNLM"/>
    </source>
</evidence>
<organism evidence="3 4">
    <name type="scientific">Lupinus albus</name>
    <name type="common">White lupine</name>
    <name type="synonym">Lupinus termis</name>
    <dbReference type="NCBI Taxonomy" id="3870"/>
    <lineage>
        <taxon>Eukaryota</taxon>
        <taxon>Viridiplantae</taxon>
        <taxon>Streptophyta</taxon>
        <taxon>Embryophyta</taxon>
        <taxon>Tracheophyta</taxon>
        <taxon>Spermatophyta</taxon>
        <taxon>Magnoliopsida</taxon>
        <taxon>eudicotyledons</taxon>
        <taxon>Gunneridae</taxon>
        <taxon>Pentapetalae</taxon>
        <taxon>rosids</taxon>
        <taxon>fabids</taxon>
        <taxon>Fabales</taxon>
        <taxon>Fabaceae</taxon>
        <taxon>Papilionoideae</taxon>
        <taxon>50 kb inversion clade</taxon>
        <taxon>genistoids sensu lato</taxon>
        <taxon>core genistoids</taxon>
        <taxon>Genisteae</taxon>
        <taxon>Lupinus</taxon>
    </lineage>
</organism>
<evidence type="ECO:0000313" key="3">
    <source>
        <dbReference type="EMBL" id="KAE9611142.1"/>
    </source>
</evidence>
<dbReference type="OrthoDB" id="1056497at2759"/>